<evidence type="ECO:0000313" key="2">
    <source>
        <dbReference type="EMBL" id="CDM65144.1"/>
    </source>
</evidence>
<proteinExistence type="predicted"/>
<organism evidence="2 3">
    <name type="scientific">Pyrinomonas methylaliphatogenes</name>
    <dbReference type="NCBI Taxonomy" id="454194"/>
    <lineage>
        <taxon>Bacteria</taxon>
        <taxon>Pseudomonadati</taxon>
        <taxon>Acidobacteriota</taxon>
        <taxon>Blastocatellia</taxon>
        <taxon>Blastocatellales</taxon>
        <taxon>Pyrinomonadaceae</taxon>
        <taxon>Pyrinomonas</taxon>
    </lineage>
</organism>
<protein>
    <submittedName>
        <fullName evidence="2">Uncharacterized protein</fullName>
    </submittedName>
</protein>
<dbReference type="EMBL" id="CBXV010000004">
    <property type="protein sequence ID" value="CDM65144.1"/>
    <property type="molecule type" value="Genomic_DNA"/>
</dbReference>
<keyword evidence="1" id="KW-0472">Membrane</keyword>
<keyword evidence="1" id="KW-1133">Transmembrane helix</keyword>
<keyword evidence="3" id="KW-1185">Reference proteome</keyword>
<evidence type="ECO:0000313" key="3">
    <source>
        <dbReference type="Proteomes" id="UP000031518"/>
    </source>
</evidence>
<keyword evidence="1" id="KW-0812">Transmembrane</keyword>
<reference evidence="2 3" key="2">
    <citation type="submission" date="2015-01" db="EMBL/GenBank/DDBJ databases">
        <title>Complete genome sequence of Pyrinomonas methylaliphatogenes type strain K22T.</title>
        <authorList>
            <person name="Lee K.C.Y."/>
            <person name="Power J.F."/>
            <person name="Dunfield P.F."/>
            <person name="Morgan X.C."/>
            <person name="Huttenhower C."/>
            <person name="Stott M.B."/>
        </authorList>
    </citation>
    <scope>NUCLEOTIDE SEQUENCE [LARGE SCALE GENOMIC DNA]</scope>
    <source>
        <strain evidence="2 3">K22</strain>
    </source>
</reference>
<dbReference type="STRING" id="454194.PYK22_01142"/>
<sequence>MAVVGYVVLDLFISGRVLVQATLLLVMSLLIVQEYVLFLTGKLHLAKLQNSESEKTKG</sequence>
<dbReference type="AlphaFoldDB" id="A0A0B6WXY6"/>
<reference evidence="2 3" key="1">
    <citation type="submission" date="2013-12" db="EMBL/GenBank/DDBJ databases">
        <authorList>
            <person name="Stott M."/>
        </authorList>
    </citation>
    <scope>NUCLEOTIDE SEQUENCE [LARGE SCALE GENOMIC DNA]</scope>
    <source>
        <strain evidence="2 3">K22</strain>
    </source>
</reference>
<gene>
    <name evidence="2" type="ORF">PYK22_01142</name>
</gene>
<name>A0A0B6WXY6_9BACT</name>
<feature type="transmembrane region" description="Helical" evidence="1">
    <location>
        <begin position="17"/>
        <end position="38"/>
    </location>
</feature>
<dbReference type="Proteomes" id="UP000031518">
    <property type="component" value="Unassembled WGS sequence"/>
</dbReference>
<accession>A0A0B6WXY6</accession>
<evidence type="ECO:0000256" key="1">
    <source>
        <dbReference type="SAM" id="Phobius"/>
    </source>
</evidence>